<evidence type="ECO:0000256" key="1">
    <source>
        <dbReference type="SAM" id="Phobius"/>
    </source>
</evidence>
<keyword evidence="1" id="KW-1133">Transmembrane helix</keyword>
<keyword evidence="1" id="KW-0812">Transmembrane</keyword>
<accession>A0A2A5T2A5</accession>
<evidence type="ECO:0000313" key="2">
    <source>
        <dbReference type="EMBL" id="PCS22305.1"/>
    </source>
</evidence>
<organism evidence="2 3">
    <name type="scientific">Candidatus Enterovibrio escicola</name>
    <dbReference type="NCBI Taxonomy" id="1927127"/>
    <lineage>
        <taxon>Bacteria</taxon>
        <taxon>Pseudomonadati</taxon>
        <taxon>Pseudomonadota</taxon>
        <taxon>Gammaproteobacteria</taxon>
        <taxon>Vibrionales</taxon>
        <taxon>Vibrionaceae</taxon>
        <taxon>Enterovibrio</taxon>
    </lineage>
</organism>
<keyword evidence="1" id="KW-0472">Membrane</keyword>
<name>A0A2A5T2A5_9GAMM</name>
<gene>
    <name evidence="2" type="ORF">BTN49_2034</name>
</gene>
<comment type="caution">
    <text evidence="2">The sequence shown here is derived from an EMBL/GenBank/DDBJ whole genome shotgun (WGS) entry which is preliminary data.</text>
</comment>
<evidence type="ECO:0000313" key="3">
    <source>
        <dbReference type="Proteomes" id="UP000219020"/>
    </source>
</evidence>
<feature type="transmembrane region" description="Helical" evidence="1">
    <location>
        <begin position="20"/>
        <end position="38"/>
    </location>
</feature>
<dbReference type="AlphaFoldDB" id="A0A2A5T2A5"/>
<dbReference type="Proteomes" id="UP000219020">
    <property type="component" value="Unassembled WGS sequence"/>
</dbReference>
<protein>
    <submittedName>
        <fullName evidence="2">Uncharacterized protein</fullName>
    </submittedName>
</protein>
<keyword evidence="3" id="KW-1185">Reference proteome</keyword>
<dbReference type="EMBL" id="NBYY01000022">
    <property type="protein sequence ID" value="PCS22305.1"/>
    <property type="molecule type" value="Genomic_DNA"/>
</dbReference>
<reference evidence="3" key="1">
    <citation type="submission" date="2017-04" db="EMBL/GenBank/DDBJ databases">
        <title>Genome evolution of the luminous symbionts of deep sea anglerfish.</title>
        <authorList>
            <person name="Hendry T.A."/>
        </authorList>
    </citation>
    <scope>NUCLEOTIDE SEQUENCE [LARGE SCALE GENOMIC DNA]</scope>
</reference>
<sequence>MKNDKLTEVKSDNGYYKRSLAETAIVSLISSLLNRIGFFRMSDL</sequence>
<proteinExistence type="predicted"/>